<evidence type="ECO:0000313" key="3">
    <source>
        <dbReference type="Proteomes" id="UP000031473"/>
    </source>
</evidence>
<name>A0A0C1D653_9FLAO</name>
<dbReference type="Proteomes" id="UP000031473">
    <property type="component" value="Unassembled WGS sequence"/>
</dbReference>
<keyword evidence="1" id="KW-1133">Transmembrane helix</keyword>
<gene>
    <name evidence="2" type="ORF">OA86_06655</name>
</gene>
<protein>
    <submittedName>
        <fullName evidence="2">Uncharacterized protein</fullName>
    </submittedName>
</protein>
<reference evidence="2 3" key="1">
    <citation type="submission" date="2014-10" db="EMBL/GenBank/DDBJ databases">
        <title>Kaistella jeonii genome.</title>
        <authorList>
            <person name="Clayton J.T."/>
            <person name="Newman J.D."/>
        </authorList>
    </citation>
    <scope>NUCLEOTIDE SEQUENCE [LARGE SCALE GENOMIC DNA]</scope>
    <source>
        <strain evidence="2 3">DSM 17048</strain>
    </source>
</reference>
<dbReference type="STRING" id="266749.SAMN05421876_10552"/>
<feature type="transmembrane region" description="Helical" evidence="1">
    <location>
        <begin position="45"/>
        <end position="66"/>
    </location>
</feature>
<evidence type="ECO:0000256" key="1">
    <source>
        <dbReference type="SAM" id="Phobius"/>
    </source>
</evidence>
<sequence length="206" mass="23471">MNTPKYNIEQQIKKQIDEREVSPTRDLWTEIENQTSRQATSKSKVSWFLVAACFILLATLSVVLIFNKKEVIEPQIVKTEIQPQNIKLDKNVEKEISPILTQKTELVATKNTRIQPSQKIEISKLEVVVAKLETPAKGTQKQITSEIYKDQSSNQNILAKIDSTHVPKKRKKYVDASTLLFSVEHKEVIENSKDGRNVATIDLNSK</sequence>
<proteinExistence type="predicted"/>
<dbReference type="EMBL" id="JSYL01000003">
    <property type="protein sequence ID" value="KIA89275.1"/>
    <property type="molecule type" value="Genomic_DNA"/>
</dbReference>
<evidence type="ECO:0000313" key="2">
    <source>
        <dbReference type="EMBL" id="KIA89275.1"/>
    </source>
</evidence>
<dbReference type="AlphaFoldDB" id="A0A0C1D653"/>
<dbReference type="OrthoDB" id="1247025at2"/>
<organism evidence="2 3">
    <name type="scientific">Kaistella jeonii</name>
    <dbReference type="NCBI Taxonomy" id="266749"/>
    <lineage>
        <taxon>Bacteria</taxon>
        <taxon>Pseudomonadati</taxon>
        <taxon>Bacteroidota</taxon>
        <taxon>Flavobacteriia</taxon>
        <taxon>Flavobacteriales</taxon>
        <taxon>Weeksellaceae</taxon>
        <taxon>Chryseobacterium group</taxon>
        <taxon>Kaistella</taxon>
    </lineage>
</organism>
<keyword evidence="3" id="KW-1185">Reference proteome</keyword>
<dbReference type="RefSeq" id="WP_039350762.1">
    <property type="nucleotide sequence ID" value="NZ_FOLA01000005.1"/>
</dbReference>
<accession>A0A0C1D653</accession>
<keyword evidence="1" id="KW-0812">Transmembrane</keyword>
<comment type="caution">
    <text evidence="2">The sequence shown here is derived from an EMBL/GenBank/DDBJ whole genome shotgun (WGS) entry which is preliminary data.</text>
</comment>
<keyword evidence="1" id="KW-0472">Membrane</keyword>